<dbReference type="GO" id="GO:1903833">
    <property type="term" value="P:positive regulation of cellular response to amino acid starvation"/>
    <property type="evidence" value="ECO:0007669"/>
    <property type="project" value="TreeGrafter"/>
</dbReference>
<feature type="compositionally biased region" description="Low complexity" evidence="5">
    <location>
        <begin position="139"/>
        <end position="161"/>
    </location>
</feature>
<proteinExistence type="predicted"/>
<sequence length="244" mass="26391">MATYAPSSPWRQGHLGDRSGLGSDPLLAQSQLLNPLEPLQHRDAAWFAELPPSEAGWADTGEEANDLFGLGLDPSYHGVDMDLQGVVDGFQPAGSNMAARNLFHVNFIDTQPLPRARDTVHYASDARFLHLPMTSLPNSTSPDSAASTSAAMAGQMSSSSAEHVTAEPSPQGDSGAEGDPAKKQATKRARNKLAARKCRQKRLDRIAELEEALSSMTADRDGLRLQLARKEAEVDALREMFTRK</sequence>
<feature type="region of interest" description="Disordered" evidence="5">
    <location>
        <begin position="134"/>
        <end position="197"/>
    </location>
</feature>
<dbReference type="GO" id="GO:0005667">
    <property type="term" value="C:transcription regulator complex"/>
    <property type="evidence" value="ECO:0007669"/>
    <property type="project" value="TreeGrafter"/>
</dbReference>
<dbReference type="PANTHER" id="PTHR11462:SF35">
    <property type="entry name" value="TRANSCRIPTION FACTOR JRA"/>
    <property type="match status" value="1"/>
</dbReference>
<keyword evidence="1" id="KW-0805">Transcription regulation</keyword>
<dbReference type="GO" id="GO:0000978">
    <property type="term" value="F:RNA polymerase II cis-regulatory region sequence-specific DNA binding"/>
    <property type="evidence" value="ECO:0007669"/>
    <property type="project" value="TreeGrafter"/>
</dbReference>
<dbReference type="HOGENOM" id="CLU_1138629_0_0_1"/>
<feature type="coiled-coil region" evidence="4">
    <location>
        <begin position="206"/>
        <end position="240"/>
    </location>
</feature>
<keyword evidence="3" id="KW-0804">Transcription</keyword>
<dbReference type="InterPro" id="IPR046347">
    <property type="entry name" value="bZIP_sf"/>
</dbReference>
<keyword evidence="2" id="KW-0238">DNA-binding</keyword>
<evidence type="ECO:0000259" key="6">
    <source>
        <dbReference type="PROSITE" id="PS50217"/>
    </source>
</evidence>
<dbReference type="EMBL" id="KL660551">
    <property type="protein sequence ID" value="KFA65812.1"/>
    <property type="molecule type" value="Genomic_DNA"/>
</dbReference>
<dbReference type="Gene3D" id="1.20.5.170">
    <property type="match status" value="1"/>
</dbReference>
<evidence type="ECO:0000313" key="8">
    <source>
        <dbReference type="Proteomes" id="UP000028524"/>
    </source>
</evidence>
<evidence type="ECO:0000256" key="4">
    <source>
        <dbReference type="SAM" id="Coils"/>
    </source>
</evidence>
<dbReference type="Pfam" id="PF00170">
    <property type="entry name" value="bZIP_1"/>
    <property type="match status" value="1"/>
</dbReference>
<dbReference type="AlphaFoldDB" id="A0A084QPC7"/>
<dbReference type="InParanoid" id="A0A084QPC7"/>
<gene>
    <name evidence="7" type="ORF">S40285_05365</name>
</gene>
<dbReference type="GO" id="GO:0000981">
    <property type="term" value="F:DNA-binding transcription factor activity, RNA polymerase II-specific"/>
    <property type="evidence" value="ECO:0007669"/>
    <property type="project" value="TreeGrafter"/>
</dbReference>
<dbReference type="InterPro" id="IPR050946">
    <property type="entry name" value="AP-1_TF_bZIP"/>
</dbReference>
<keyword evidence="4" id="KW-0175">Coiled coil</keyword>
<dbReference type="GO" id="GO:0001080">
    <property type="term" value="P:nitrogen catabolite activation of transcription from RNA polymerase II promoter"/>
    <property type="evidence" value="ECO:0007669"/>
    <property type="project" value="TreeGrafter"/>
</dbReference>
<dbReference type="PROSITE" id="PS00036">
    <property type="entry name" value="BZIP_BASIC"/>
    <property type="match status" value="1"/>
</dbReference>
<feature type="domain" description="BZIP" evidence="6">
    <location>
        <begin position="181"/>
        <end position="244"/>
    </location>
</feature>
<dbReference type="STRING" id="1283841.A0A084QPC7"/>
<keyword evidence="8" id="KW-1185">Reference proteome</keyword>
<organism evidence="7 8">
    <name type="scientific">Stachybotrys chlorohalonatus (strain IBT 40285)</name>
    <dbReference type="NCBI Taxonomy" id="1283841"/>
    <lineage>
        <taxon>Eukaryota</taxon>
        <taxon>Fungi</taxon>
        <taxon>Dikarya</taxon>
        <taxon>Ascomycota</taxon>
        <taxon>Pezizomycotina</taxon>
        <taxon>Sordariomycetes</taxon>
        <taxon>Hypocreomycetidae</taxon>
        <taxon>Hypocreales</taxon>
        <taxon>Stachybotryaceae</taxon>
        <taxon>Stachybotrys</taxon>
    </lineage>
</organism>
<accession>A0A084QPC7</accession>
<evidence type="ECO:0000313" key="7">
    <source>
        <dbReference type="EMBL" id="KFA65812.1"/>
    </source>
</evidence>
<dbReference type="SUPFAM" id="SSF57959">
    <property type="entry name" value="Leucine zipper domain"/>
    <property type="match status" value="1"/>
</dbReference>
<protein>
    <recommendedName>
        <fullName evidence="6">BZIP domain-containing protein</fullName>
    </recommendedName>
</protein>
<name>A0A084QPC7_STAC4</name>
<dbReference type="InterPro" id="IPR004827">
    <property type="entry name" value="bZIP"/>
</dbReference>
<dbReference type="SMART" id="SM00338">
    <property type="entry name" value="BRLZ"/>
    <property type="match status" value="1"/>
</dbReference>
<reference evidence="7 8" key="1">
    <citation type="journal article" date="2014" name="BMC Genomics">
        <title>Comparative genome sequencing reveals chemotype-specific gene clusters in the toxigenic black mold Stachybotrys.</title>
        <authorList>
            <person name="Semeiks J."/>
            <person name="Borek D."/>
            <person name="Otwinowski Z."/>
            <person name="Grishin N.V."/>
        </authorList>
    </citation>
    <scope>NUCLEOTIDE SEQUENCE [LARGE SCALE GENOMIC DNA]</scope>
    <source>
        <strain evidence="7 8">IBT 40285</strain>
    </source>
</reference>
<dbReference type="OrthoDB" id="2257100at2759"/>
<evidence type="ECO:0000256" key="2">
    <source>
        <dbReference type="ARBA" id="ARBA00023125"/>
    </source>
</evidence>
<evidence type="ECO:0000256" key="3">
    <source>
        <dbReference type="ARBA" id="ARBA00023163"/>
    </source>
</evidence>
<feature type="compositionally biased region" description="Basic residues" evidence="5">
    <location>
        <begin position="184"/>
        <end position="197"/>
    </location>
</feature>
<dbReference type="PANTHER" id="PTHR11462">
    <property type="entry name" value="JUN TRANSCRIPTION FACTOR-RELATED"/>
    <property type="match status" value="1"/>
</dbReference>
<dbReference type="Proteomes" id="UP000028524">
    <property type="component" value="Unassembled WGS sequence"/>
</dbReference>
<dbReference type="PROSITE" id="PS50217">
    <property type="entry name" value="BZIP"/>
    <property type="match status" value="1"/>
</dbReference>
<evidence type="ECO:0000256" key="5">
    <source>
        <dbReference type="SAM" id="MobiDB-lite"/>
    </source>
</evidence>
<evidence type="ECO:0000256" key="1">
    <source>
        <dbReference type="ARBA" id="ARBA00023015"/>
    </source>
</evidence>